<feature type="compositionally biased region" description="Low complexity" evidence="1">
    <location>
        <begin position="505"/>
        <end position="531"/>
    </location>
</feature>
<feature type="compositionally biased region" description="Acidic residues" evidence="1">
    <location>
        <begin position="660"/>
        <end position="671"/>
    </location>
</feature>
<dbReference type="EMBL" id="JANBVN010000126">
    <property type="protein sequence ID" value="KAJ9142040.1"/>
    <property type="molecule type" value="Genomic_DNA"/>
</dbReference>
<sequence>MADLSKSIAAIKDSRPPTTDRFTYLTILESHLSPEILPTLNEILQDAELTQEIGWDLIEMLLPLPGCETCLETVARVGNPREVILKVLEALDNIQQDDEEEAEEEHTDGEKEEQGLPTTRSGPTQQFITLLGMLAILHRRLKTKYPSRFLGNTLQTVYRTYRPNQEMTAAVINLVYSLTGQRARPPLPTRKSSVNVANPDKNGDGSKNAPDPEGENDGREDPDESALQERLLLSFVTCILEAYVNKNDVAWAQRLLEFYNPTKLVPGKMSAMQAFREDDELLARDAVVGQLAALTRDLGLTEASDAFIKTLVAGPVNNDPLGETDDLSSTADIALSTGGSISLLAYWVFSSTVFDANHPTPAMHIFPEHFSLLEQLLQDDAHGQIRSAPGTIASLVALGLWLEENKLISAGPANDETKPSTAVAENPSGNFMTYHHLLTLIAVYHPSHQVRNAANSLAGAVLHDDPDSRDRLRILEDLLENCVFTNLKACAVTWLREEMMAALSPSSSSSSSQQPTGTTQNNNNNNNNNNNVFATPDALDTVQYAVFPSLGYLREADRPTLAEYWVANAAFLVQAANFALFLWRGRDGKVDHLVPQGMDAAVGERWAEPLLAAAEAYLRDAKGEGEDPRAEMEVGILRERLERLRGTEGFGGLETGGRGEEEEEEEEEEEA</sequence>
<dbReference type="Pfam" id="PF08568">
    <property type="entry name" value="Kinetochor_Ybp2"/>
    <property type="match status" value="1"/>
</dbReference>
<gene>
    <name evidence="2" type="ORF">NKR19_g7321</name>
</gene>
<dbReference type="InterPro" id="IPR013877">
    <property type="entry name" value="YAP-bd/ALF4/Glomulin"/>
</dbReference>
<dbReference type="InterPro" id="IPR040347">
    <property type="entry name" value="YBP1/2"/>
</dbReference>
<feature type="region of interest" description="Disordered" evidence="1">
    <location>
        <begin position="645"/>
        <end position="671"/>
    </location>
</feature>
<feature type="compositionally biased region" description="Acidic residues" evidence="1">
    <location>
        <begin position="97"/>
        <end position="107"/>
    </location>
</feature>
<dbReference type="GO" id="GO:0005737">
    <property type="term" value="C:cytoplasm"/>
    <property type="evidence" value="ECO:0007669"/>
    <property type="project" value="TreeGrafter"/>
</dbReference>
<accession>A0AA38RTB9</accession>
<feature type="region of interest" description="Disordered" evidence="1">
    <location>
        <begin position="182"/>
        <end position="225"/>
    </location>
</feature>
<evidence type="ECO:0000313" key="2">
    <source>
        <dbReference type="EMBL" id="KAJ9142040.1"/>
    </source>
</evidence>
<proteinExistence type="predicted"/>
<dbReference type="Proteomes" id="UP001174691">
    <property type="component" value="Unassembled WGS sequence"/>
</dbReference>
<keyword evidence="3" id="KW-1185">Reference proteome</keyword>
<evidence type="ECO:0000313" key="3">
    <source>
        <dbReference type="Proteomes" id="UP001174691"/>
    </source>
</evidence>
<protein>
    <submittedName>
        <fullName evidence="2">DUF1760-domain-containing protein</fullName>
    </submittedName>
</protein>
<dbReference type="PANTHER" id="PTHR28020:SF1">
    <property type="entry name" value="YAP1-BINDING PROTEIN 1-RELATED"/>
    <property type="match status" value="1"/>
</dbReference>
<feature type="compositionally biased region" description="Acidic residues" evidence="1">
    <location>
        <begin position="212"/>
        <end position="225"/>
    </location>
</feature>
<organism evidence="2 3">
    <name type="scientific">Coniochaeta hoffmannii</name>
    <dbReference type="NCBI Taxonomy" id="91930"/>
    <lineage>
        <taxon>Eukaryota</taxon>
        <taxon>Fungi</taxon>
        <taxon>Dikarya</taxon>
        <taxon>Ascomycota</taxon>
        <taxon>Pezizomycotina</taxon>
        <taxon>Sordariomycetes</taxon>
        <taxon>Sordariomycetidae</taxon>
        <taxon>Coniochaetales</taxon>
        <taxon>Coniochaetaceae</taxon>
        <taxon>Coniochaeta</taxon>
    </lineage>
</organism>
<reference evidence="2" key="1">
    <citation type="submission" date="2022-07" db="EMBL/GenBank/DDBJ databases">
        <title>Fungi with potential for degradation of polypropylene.</title>
        <authorList>
            <person name="Gostincar C."/>
        </authorList>
    </citation>
    <scope>NUCLEOTIDE SEQUENCE</scope>
    <source>
        <strain evidence="2">EXF-13287</strain>
    </source>
</reference>
<dbReference type="GO" id="GO:0034599">
    <property type="term" value="P:cellular response to oxidative stress"/>
    <property type="evidence" value="ECO:0007669"/>
    <property type="project" value="InterPro"/>
</dbReference>
<comment type="caution">
    <text evidence="2">The sequence shown here is derived from an EMBL/GenBank/DDBJ whole genome shotgun (WGS) entry which is preliminary data.</text>
</comment>
<dbReference type="AlphaFoldDB" id="A0AA38RTB9"/>
<name>A0AA38RTB9_9PEZI</name>
<feature type="region of interest" description="Disordered" evidence="1">
    <location>
        <begin position="97"/>
        <end position="124"/>
    </location>
</feature>
<evidence type="ECO:0000256" key="1">
    <source>
        <dbReference type="SAM" id="MobiDB-lite"/>
    </source>
</evidence>
<dbReference type="PANTHER" id="PTHR28020">
    <property type="entry name" value="YAP1-BINDING PROTEIN 1-RELATED"/>
    <property type="match status" value="1"/>
</dbReference>
<feature type="region of interest" description="Disordered" evidence="1">
    <location>
        <begin position="505"/>
        <end position="534"/>
    </location>
</feature>